<dbReference type="GO" id="GO:0008270">
    <property type="term" value="F:zinc ion binding"/>
    <property type="evidence" value="ECO:0007669"/>
    <property type="project" value="UniProtKB-KW"/>
</dbReference>
<gene>
    <name evidence="6" type="ORF">E4U09_005184</name>
</gene>
<feature type="region of interest" description="Disordered" evidence="4">
    <location>
        <begin position="133"/>
        <end position="238"/>
    </location>
</feature>
<feature type="region of interest" description="Disordered" evidence="4">
    <location>
        <begin position="326"/>
        <end position="425"/>
    </location>
</feature>
<dbReference type="AlphaFoldDB" id="A0A9P7U3V0"/>
<dbReference type="Proteomes" id="UP000707071">
    <property type="component" value="Unassembled WGS sequence"/>
</dbReference>
<protein>
    <recommendedName>
        <fullName evidence="5">Zinc knuckle CX2CX3GHX4C domain-containing protein</fullName>
    </recommendedName>
</protein>
<keyword evidence="3" id="KW-0862">Zinc</keyword>
<organism evidence="6 7">
    <name type="scientific">Claviceps aff. purpurea</name>
    <dbReference type="NCBI Taxonomy" id="1967640"/>
    <lineage>
        <taxon>Eukaryota</taxon>
        <taxon>Fungi</taxon>
        <taxon>Dikarya</taxon>
        <taxon>Ascomycota</taxon>
        <taxon>Pezizomycotina</taxon>
        <taxon>Sordariomycetes</taxon>
        <taxon>Hypocreomycetidae</taxon>
        <taxon>Hypocreales</taxon>
        <taxon>Clavicipitaceae</taxon>
        <taxon>Claviceps</taxon>
    </lineage>
</organism>
<accession>A0A9P7U3V0</accession>
<evidence type="ECO:0000313" key="6">
    <source>
        <dbReference type="EMBL" id="KAG6301455.1"/>
    </source>
</evidence>
<keyword evidence="2" id="KW-0863">Zinc-finger</keyword>
<name>A0A9P7U3V0_9HYPO</name>
<evidence type="ECO:0000256" key="2">
    <source>
        <dbReference type="ARBA" id="ARBA00022771"/>
    </source>
</evidence>
<dbReference type="InterPro" id="IPR025829">
    <property type="entry name" value="Zn_knuckle_CX2CX3GHX4C"/>
</dbReference>
<proteinExistence type="predicted"/>
<feature type="compositionally biased region" description="Basic and acidic residues" evidence="4">
    <location>
        <begin position="378"/>
        <end position="401"/>
    </location>
</feature>
<evidence type="ECO:0000256" key="1">
    <source>
        <dbReference type="ARBA" id="ARBA00022723"/>
    </source>
</evidence>
<dbReference type="Pfam" id="PF13696">
    <property type="entry name" value="zf-CCHC_2"/>
    <property type="match status" value="1"/>
</dbReference>
<keyword evidence="7" id="KW-1185">Reference proteome</keyword>
<sequence length="631" mass="69372">MESKTKIINNLRDVARFNNIRNLTDLGVMRLATIVNRVRVAEDELKPPSIMSIFVAWLQAKAMQAGLEALPVEEWCRHLVHAYSFSESEVLWYWDCSEGRLWKHLGLPGAMPEVRRRMRGVCGVIKKVFPRDADASASSSRRLSDVPSDGPSAASPGDAKQKAKPKLKAKTEPEPKMKAKAASNSKPETESESESEPEPESESEPEPGSEPEPEPQTQPELPETSKLPMSSVKSATDRTLDISAGRLSVKTDSDWDTRSVHSARWPSLKTSSLRPSRRDSPPENVIPRYYASTGSSSDLIPPARYICTLCGAWGTHYVWDCPERMSPSQTTANTRKLSTNEGAESDQTKRGRPLTTGNRQKNTHATKTPRGSPSAPQERLRKEDAHDDASSRKLGQRHELAIRSSRASRVPGAPSHDPAVTGPSNADLVEWSLSLKTERVPSPVPQIRTKDTARLSSWREDKRNECQRSVCAAAGKLKKLSAAEEVTLRCADDFFCRLERAFISRYQTGSGHDLMVRDKKETARKGPRVEAAKTHGGVGVADPKFCFNIDAASVPCPASRASTESTKSTVYGSARESSEIALNQTTRMPSAEDTLIGLSGEPLVQEQQHSAIELWEAGIDLQKEDTSEDGG</sequence>
<feature type="compositionally biased region" description="Polar residues" evidence="4">
    <location>
        <begin position="355"/>
        <end position="375"/>
    </location>
</feature>
<evidence type="ECO:0000256" key="4">
    <source>
        <dbReference type="SAM" id="MobiDB-lite"/>
    </source>
</evidence>
<dbReference type="EMBL" id="SRRH01000043">
    <property type="protein sequence ID" value="KAG6301455.1"/>
    <property type="molecule type" value="Genomic_DNA"/>
</dbReference>
<keyword evidence="1" id="KW-0479">Metal-binding</keyword>
<reference evidence="6 7" key="1">
    <citation type="journal article" date="2020" name="bioRxiv">
        <title>Whole genome comparisons of ergot fungi reveals the divergence and evolution of species within the genus Claviceps are the result of varying mechanisms driving genome evolution and host range expansion.</title>
        <authorList>
            <person name="Wyka S.A."/>
            <person name="Mondo S.J."/>
            <person name="Liu M."/>
            <person name="Dettman J."/>
            <person name="Nalam V."/>
            <person name="Broders K.D."/>
        </authorList>
    </citation>
    <scope>NUCLEOTIDE SEQUENCE [LARGE SCALE GENOMIC DNA]</scope>
    <source>
        <strain evidence="6 7">Clav52</strain>
    </source>
</reference>
<evidence type="ECO:0000313" key="7">
    <source>
        <dbReference type="Proteomes" id="UP000707071"/>
    </source>
</evidence>
<feature type="region of interest" description="Disordered" evidence="4">
    <location>
        <begin position="251"/>
        <end position="297"/>
    </location>
</feature>
<evidence type="ECO:0000259" key="5">
    <source>
        <dbReference type="Pfam" id="PF13696"/>
    </source>
</evidence>
<evidence type="ECO:0000256" key="3">
    <source>
        <dbReference type="ARBA" id="ARBA00022833"/>
    </source>
</evidence>
<comment type="caution">
    <text evidence="6">The sequence shown here is derived from an EMBL/GenBank/DDBJ whole genome shotgun (WGS) entry which is preliminary data.</text>
</comment>
<feature type="compositionally biased region" description="Polar residues" evidence="4">
    <location>
        <begin position="326"/>
        <end position="342"/>
    </location>
</feature>
<feature type="domain" description="Zinc knuckle CX2CX3GHX4C" evidence="5">
    <location>
        <begin position="302"/>
        <end position="323"/>
    </location>
</feature>
<feature type="compositionally biased region" description="Acidic residues" evidence="4">
    <location>
        <begin position="190"/>
        <end position="213"/>
    </location>
</feature>